<reference evidence="1 2" key="1">
    <citation type="submission" date="2024-03" db="EMBL/GenBank/DDBJ databases">
        <title>Human intestinal bacterial collection.</title>
        <authorList>
            <person name="Pauvert C."/>
            <person name="Hitch T.C.A."/>
            <person name="Clavel T."/>
        </authorList>
    </citation>
    <scope>NUCLEOTIDE SEQUENCE [LARGE SCALE GENOMIC DNA]</scope>
    <source>
        <strain evidence="1 2">CLA-AA-H190</strain>
    </source>
</reference>
<dbReference type="Proteomes" id="UP001469749">
    <property type="component" value="Unassembled WGS sequence"/>
</dbReference>
<dbReference type="RefSeq" id="WP_015513948.1">
    <property type="nucleotide sequence ID" value="NZ_JBBMEK010000095.1"/>
</dbReference>
<sequence>MKKYDEISKKEVYICNCCGQMIASVDECDRAAFLDVSKAWGYFSKWDGCIHRFQLCENCYGKMIQTWCYLPDEEEQTEWI</sequence>
<evidence type="ECO:0000313" key="2">
    <source>
        <dbReference type="Proteomes" id="UP001469749"/>
    </source>
</evidence>
<comment type="caution">
    <text evidence="1">The sequence shown here is derived from an EMBL/GenBank/DDBJ whole genome shotgun (WGS) entry which is preliminary data.</text>
</comment>
<dbReference type="EMBL" id="JBBMEK010000095">
    <property type="protein sequence ID" value="MEQ2365206.1"/>
    <property type="molecule type" value="Genomic_DNA"/>
</dbReference>
<accession>A0ABV1B6R3</accession>
<organism evidence="1 2">
    <name type="scientific">Coprococcus intestinihominis</name>
    <dbReference type="NCBI Taxonomy" id="3133154"/>
    <lineage>
        <taxon>Bacteria</taxon>
        <taxon>Bacillati</taxon>
        <taxon>Bacillota</taxon>
        <taxon>Clostridia</taxon>
        <taxon>Lachnospirales</taxon>
        <taxon>Lachnospiraceae</taxon>
        <taxon>Coprococcus</taxon>
    </lineage>
</organism>
<evidence type="ECO:0000313" key="1">
    <source>
        <dbReference type="EMBL" id="MEQ2365206.1"/>
    </source>
</evidence>
<name>A0ABV1B6R3_9FIRM</name>
<proteinExistence type="predicted"/>
<gene>
    <name evidence="1" type="ORF">WMO25_08860</name>
</gene>
<keyword evidence="2" id="KW-1185">Reference proteome</keyword>
<protein>
    <submittedName>
        <fullName evidence="1">Uncharacterized protein</fullName>
    </submittedName>
</protein>